<dbReference type="Proteomes" id="UP000623467">
    <property type="component" value="Unassembled WGS sequence"/>
</dbReference>
<reference evidence="1" key="1">
    <citation type="submission" date="2020-05" db="EMBL/GenBank/DDBJ databases">
        <title>Mycena genomes resolve the evolution of fungal bioluminescence.</title>
        <authorList>
            <person name="Tsai I.J."/>
        </authorList>
    </citation>
    <scope>NUCLEOTIDE SEQUENCE</scope>
    <source>
        <strain evidence="1">160909Yilan</strain>
    </source>
</reference>
<evidence type="ECO:0000313" key="2">
    <source>
        <dbReference type="Proteomes" id="UP000623467"/>
    </source>
</evidence>
<dbReference type="InterPro" id="IPR032675">
    <property type="entry name" value="LRR_dom_sf"/>
</dbReference>
<dbReference type="SUPFAM" id="SSF52047">
    <property type="entry name" value="RNI-like"/>
    <property type="match status" value="1"/>
</dbReference>
<keyword evidence="2" id="KW-1185">Reference proteome</keyword>
<evidence type="ECO:0000313" key="1">
    <source>
        <dbReference type="EMBL" id="KAF7375438.1"/>
    </source>
</evidence>
<dbReference type="Gene3D" id="3.80.10.10">
    <property type="entry name" value="Ribonuclease Inhibitor"/>
    <property type="match status" value="1"/>
</dbReference>
<dbReference type="AlphaFoldDB" id="A0A8H6ZAD7"/>
<gene>
    <name evidence="1" type="ORF">MSAN_00431700</name>
</gene>
<sequence length="456" mass="50817">MASPLLSVPTELLLNIAEAVDDAESLRSFALTCKFARLVAEPVLYRAVLVTTSSQASCLAQALQQQQPPARPELVHVLDLRPSYDQDADLEALTPLIGAMTELRALSMESPFANYGHWLSSEAHDRWEPLMQGFRALFLDAQCGIGLQNLTSLTIHWAGAGSPFWWLTEFKPILTLPALQSLTVSNAVLDDDLIDGLATFAGTTPLTHLELIECFVSHKALDAVLALPRALRSCHMGIMRYNTPPSTNCHQASPEQQLEALHQQHHSLQRLTWVDEHFALDTDVHRVSIVPGGGLSDFTELRTLTLDGASALLLSTLLSECAPPNLDRLRIIRHDHGTLLDYLTDSVTYPRILGVPPPFALHQHLPRLHYLDLVFSPLAHHITELLWAKPDRRDHVQRLGEDCHARGICLIIFAAIRDHTYPPYLFGEDPPCEELAYRADNAWFSPEMTQLEHLDG</sequence>
<dbReference type="EMBL" id="JACAZH010000002">
    <property type="protein sequence ID" value="KAF7375438.1"/>
    <property type="molecule type" value="Genomic_DNA"/>
</dbReference>
<name>A0A8H6ZAD7_9AGAR</name>
<proteinExistence type="predicted"/>
<protein>
    <submittedName>
        <fullName evidence="1">F-box domain-containing protein</fullName>
    </submittedName>
</protein>
<comment type="caution">
    <text evidence="1">The sequence shown here is derived from an EMBL/GenBank/DDBJ whole genome shotgun (WGS) entry which is preliminary data.</text>
</comment>
<accession>A0A8H6ZAD7</accession>
<dbReference type="OrthoDB" id="2522477at2759"/>
<organism evidence="1 2">
    <name type="scientific">Mycena sanguinolenta</name>
    <dbReference type="NCBI Taxonomy" id="230812"/>
    <lineage>
        <taxon>Eukaryota</taxon>
        <taxon>Fungi</taxon>
        <taxon>Dikarya</taxon>
        <taxon>Basidiomycota</taxon>
        <taxon>Agaricomycotina</taxon>
        <taxon>Agaricomycetes</taxon>
        <taxon>Agaricomycetidae</taxon>
        <taxon>Agaricales</taxon>
        <taxon>Marasmiineae</taxon>
        <taxon>Mycenaceae</taxon>
        <taxon>Mycena</taxon>
    </lineage>
</organism>